<keyword evidence="24" id="KW-0968">Cytoplasmic vesicle</keyword>
<dbReference type="InterPro" id="IPR045864">
    <property type="entry name" value="aa-tRNA-synth_II/BPL/LPL"/>
</dbReference>
<dbReference type="NCBIfam" id="TIGR00231">
    <property type="entry name" value="small_GTP"/>
    <property type="match status" value="1"/>
</dbReference>
<dbReference type="SUPFAM" id="SSF55681">
    <property type="entry name" value="Class II aaRS and biotin synthetases"/>
    <property type="match status" value="1"/>
</dbReference>
<dbReference type="Pfam" id="PF03483">
    <property type="entry name" value="B3_4"/>
    <property type="match status" value="1"/>
</dbReference>
<evidence type="ECO:0000256" key="18">
    <source>
        <dbReference type="ARBA" id="ARBA00022927"/>
    </source>
</evidence>
<dbReference type="PRINTS" id="PR00449">
    <property type="entry name" value="RASTRNSFRMNG"/>
</dbReference>
<dbReference type="GO" id="GO:0006432">
    <property type="term" value="P:phenylalanyl-tRNA aminoacylation"/>
    <property type="evidence" value="ECO:0007669"/>
    <property type="project" value="InterPro"/>
</dbReference>
<dbReference type="InterPro" id="IPR027417">
    <property type="entry name" value="P-loop_NTPase"/>
</dbReference>
<dbReference type="Gene3D" id="3.40.50.300">
    <property type="entry name" value="P-loop containing nucleotide triphosphate hydrolases"/>
    <property type="match status" value="1"/>
</dbReference>
<name>A0A8F2W1S3_CANAR</name>
<evidence type="ECO:0000256" key="21">
    <source>
        <dbReference type="ARBA" id="ARBA00023146"/>
    </source>
</evidence>
<evidence type="ECO:0000256" key="13">
    <source>
        <dbReference type="ARBA" id="ARBA00022723"/>
    </source>
</evidence>
<gene>
    <name evidence="32" type="ORF">CA7LBN_002916</name>
</gene>
<dbReference type="InterPro" id="IPR005225">
    <property type="entry name" value="Small_GTP-bd"/>
</dbReference>
<keyword evidence="16" id="KW-0460">Magnesium</keyword>
<dbReference type="SMART" id="SM00873">
    <property type="entry name" value="B3_4"/>
    <property type="match status" value="1"/>
</dbReference>
<dbReference type="SUPFAM" id="SSF56037">
    <property type="entry name" value="PheT/TilS domain"/>
    <property type="match status" value="1"/>
</dbReference>
<dbReference type="GO" id="GO:0004826">
    <property type="term" value="F:phenylalanine-tRNA ligase activity"/>
    <property type="evidence" value="ECO:0007669"/>
    <property type="project" value="UniProtKB-EC"/>
</dbReference>
<reference evidence="32" key="1">
    <citation type="submission" date="2021-06" db="EMBL/GenBank/DDBJ databases">
        <title>Candida auris outbreak in lebanese hospital.</title>
        <authorList>
            <person name="Finianos M."/>
        </authorList>
    </citation>
    <scope>NUCLEOTIDE SEQUENCE</scope>
    <source>
        <strain evidence="32">CA7LBN</strain>
    </source>
</reference>
<dbReference type="PROSITE" id="PS51483">
    <property type="entry name" value="B5"/>
    <property type="match status" value="1"/>
</dbReference>
<dbReference type="GO" id="GO:0015031">
    <property type="term" value="P:protein transport"/>
    <property type="evidence" value="ECO:0007669"/>
    <property type="project" value="UniProtKB-KW"/>
</dbReference>
<keyword evidence="12" id="KW-0436">Ligase</keyword>
<comment type="cofactor">
    <cofactor evidence="1">
        <name>Mg(2+)</name>
        <dbReference type="ChEBI" id="CHEBI:18420"/>
    </cofactor>
</comment>
<proteinExistence type="inferred from homology"/>
<dbReference type="SMART" id="SM00175">
    <property type="entry name" value="RAB"/>
    <property type="match status" value="1"/>
</dbReference>
<dbReference type="SMART" id="SM00874">
    <property type="entry name" value="B5"/>
    <property type="match status" value="1"/>
</dbReference>
<dbReference type="GO" id="GO:0003924">
    <property type="term" value="F:GTPase activity"/>
    <property type="evidence" value="ECO:0007669"/>
    <property type="project" value="InterPro"/>
</dbReference>
<evidence type="ECO:0000256" key="3">
    <source>
        <dbReference type="ARBA" id="ARBA00006270"/>
    </source>
</evidence>
<dbReference type="CDD" id="cd00769">
    <property type="entry name" value="PheRS_beta_core"/>
    <property type="match status" value="1"/>
</dbReference>
<organism evidence="32">
    <name type="scientific">Candidozyma auris</name>
    <name type="common">Yeast</name>
    <name type="synonym">Candida auris</name>
    <dbReference type="NCBI Taxonomy" id="498019"/>
    <lineage>
        <taxon>Eukaryota</taxon>
        <taxon>Fungi</taxon>
        <taxon>Dikarya</taxon>
        <taxon>Ascomycota</taxon>
        <taxon>Saccharomycotina</taxon>
        <taxon>Pichiomycetes</taxon>
        <taxon>Metschnikowiaceae</taxon>
        <taxon>Candidozyma</taxon>
    </lineage>
</organism>
<evidence type="ECO:0000256" key="14">
    <source>
        <dbReference type="ARBA" id="ARBA00022741"/>
    </source>
</evidence>
<dbReference type="EC" id="6.1.1.20" evidence="6"/>
<keyword evidence="10" id="KW-0268">Exocytosis</keyword>
<feature type="region of interest" description="Disordered" evidence="30">
    <location>
        <begin position="773"/>
        <end position="796"/>
    </location>
</feature>
<dbReference type="Pfam" id="PF18262">
    <property type="entry name" value="PhetRS_B1"/>
    <property type="match status" value="1"/>
</dbReference>
<dbReference type="GO" id="GO:0030658">
    <property type="term" value="C:transport vesicle membrane"/>
    <property type="evidence" value="ECO:0007669"/>
    <property type="project" value="UniProtKB-SubCell"/>
</dbReference>
<dbReference type="SMART" id="SM00176">
    <property type="entry name" value="RAN"/>
    <property type="match status" value="1"/>
</dbReference>
<dbReference type="SMART" id="SM00173">
    <property type="entry name" value="RAS"/>
    <property type="match status" value="1"/>
</dbReference>
<sequence>MPTIPCDKADLYELLGREYTTEEFDELCFDFGLELDEDTTNDCAEGERPQLKIEIPANRYDMLCIEGIAQALNEFLGRREAPKYVLEPAKPEITMTIEESTQQIRPFAAAAILKGVEFDERKYASFIALQDKLHTNLCRNRTLVAIGTHDLDTLTPPFVYQALPPKDIKFAPLNQEKVMDGAELMEFYESDKNLSKYLHIIKDSPVYPVIYDSKKTVCSLPPIINSNHSKISLNTKNVFIEVTGTDKTKTEIVIEQMVAMFSCYCKKPFVIEPVQIISSHNKQDRVTPNVTPRNFKAEVSYINSCLGLNYSGEQIAKLLRRMSLHATPSSSDKNILDVAVPITRSDILHQCDIMEDAAIGYGFNDLKKTKPQSDSLVAAPLPVNKVADIIRLASSQSGYLEVLPLTLCSHDENFKFLRQVDDGKTAVKLENPKTFEYQVVRTTLLPGILKTIKENRKHSLPIKVFECGDIVKKDDSLERGAYNQRNWSAIYAGKHSGFEYVQGLLGKIMQTVRTPWIEKPNENKSRGYWIEQDDANTTFFPGRGAKIFFRVSEGAEPQHIGAIGVLHPEVLGHFEIPYAASSVEINVEVFFTMSDKAPSRSYDMIMKLLLIGDSGVGKSCLLLRFVDDKFNPSFITTIGIDFKIRTIESKGKKIKLQVWDTAGQERFRTITTSYYRGARGIVLIYDVTDARTFENVENWFNTVTPHANENSQIFLVGNKCDDEENRQVSRQQGEELASKLNVPFLEASAKTNENVEAIFYELAGIIQDKTVDEEPQQGSSGINISQKTNSVKNNCC</sequence>
<dbReference type="InterPro" id="IPR004531">
    <property type="entry name" value="Phe-tRNA-synth_IIc_bsu_arc_euk"/>
</dbReference>
<evidence type="ECO:0000256" key="15">
    <source>
        <dbReference type="ARBA" id="ARBA00022840"/>
    </source>
</evidence>
<dbReference type="Pfam" id="PF00071">
    <property type="entry name" value="Ras"/>
    <property type="match status" value="1"/>
</dbReference>
<feature type="compositionally biased region" description="Polar residues" evidence="30">
    <location>
        <begin position="776"/>
        <end position="796"/>
    </location>
</feature>
<dbReference type="PANTHER" id="PTHR10947">
    <property type="entry name" value="PHENYLALANYL-TRNA SYNTHETASE BETA CHAIN AND LEUCINE-RICH REPEAT-CONTAINING PROTEIN 47"/>
    <property type="match status" value="1"/>
</dbReference>
<dbReference type="InterPro" id="IPR001806">
    <property type="entry name" value="Small_GTPase"/>
</dbReference>
<dbReference type="InterPro" id="IPR009061">
    <property type="entry name" value="DNA-bd_dom_put_sf"/>
</dbReference>
<dbReference type="GO" id="GO:0003723">
    <property type="term" value="F:RNA binding"/>
    <property type="evidence" value="ECO:0007669"/>
    <property type="project" value="InterPro"/>
</dbReference>
<feature type="domain" description="B5" evidence="31">
    <location>
        <begin position="290"/>
        <end position="368"/>
    </location>
</feature>
<evidence type="ECO:0000256" key="12">
    <source>
        <dbReference type="ARBA" id="ARBA00022598"/>
    </source>
</evidence>
<evidence type="ECO:0000256" key="23">
    <source>
        <dbReference type="ARBA" id="ARBA00023289"/>
    </source>
</evidence>
<dbReference type="InterPro" id="IPR005146">
    <property type="entry name" value="B3/B4_tRNA-bd"/>
</dbReference>
<evidence type="ECO:0000256" key="17">
    <source>
        <dbReference type="ARBA" id="ARBA00022917"/>
    </source>
</evidence>
<dbReference type="PROSITE" id="PS51419">
    <property type="entry name" value="RAB"/>
    <property type="match status" value="1"/>
</dbReference>
<comment type="similarity">
    <text evidence="4">Belongs to the phenylalanyl-tRNA synthetase beta subunit family. Type 2 subfamily.</text>
</comment>
<dbReference type="FunFam" id="3.40.50.300:FF:000961">
    <property type="entry name" value="Ras-related protein Rab-8B"/>
    <property type="match status" value="1"/>
</dbReference>
<dbReference type="Pfam" id="PF03484">
    <property type="entry name" value="B5"/>
    <property type="match status" value="1"/>
</dbReference>
<comment type="subunit">
    <text evidence="5">Tetramer of two alpha and two beta subunits.</text>
</comment>
<dbReference type="CDD" id="cd01867">
    <property type="entry name" value="Rab8_Rab10_Rab13_like"/>
    <property type="match status" value="1"/>
</dbReference>
<dbReference type="InterPro" id="IPR040659">
    <property type="entry name" value="PhetRS_B1"/>
</dbReference>
<evidence type="ECO:0000256" key="27">
    <source>
        <dbReference type="ARBA" id="ARBA00053508"/>
    </source>
</evidence>
<evidence type="ECO:0000256" key="8">
    <source>
        <dbReference type="ARBA" id="ARBA00022448"/>
    </source>
</evidence>
<keyword evidence="14" id="KW-0547">Nucleotide-binding</keyword>
<dbReference type="FunFam" id="3.50.40.10:FF:000002">
    <property type="entry name" value="phenylalanine--tRNA ligase beta subunit"/>
    <property type="match status" value="1"/>
</dbReference>
<dbReference type="GO" id="GO:0009328">
    <property type="term" value="C:phenylalanine-tRNA ligase complex"/>
    <property type="evidence" value="ECO:0007669"/>
    <property type="project" value="TreeGrafter"/>
</dbReference>
<evidence type="ECO:0000256" key="19">
    <source>
        <dbReference type="ARBA" id="ARBA00023134"/>
    </source>
</evidence>
<keyword evidence="9" id="KW-1003">Cell membrane</keyword>
<dbReference type="Gene3D" id="3.50.40.10">
    <property type="entry name" value="Phenylalanyl-trna Synthetase, Chain B, domain 3"/>
    <property type="match status" value="1"/>
</dbReference>
<evidence type="ECO:0000256" key="2">
    <source>
        <dbReference type="ARBA" id="ARBA00004342"/>
    </source>
</evidence>
<evidence type="ECO:0000256" key="28">
    <source>
        <dbReference type="ARBA" id="ARBA00060407"/>
    </source>
</evidence>
<evidence type="ECO:0000256" key="30">
    <source>
        <dbReference type="SAM" id="MobiDB-lite"/>
    </source>
</evidence>
<dbReference type="InterPro" id="IPR041616">
    <property type="entry name" value="PheRS_beta_core"/>
</dbReference>
<dbReference type="InterPro" id="IPR020825">
    <property type="entry name" value="Phe-tRNA_synthase-like_B3/B4"/>
</dbReference>
<comment type="function">
    <text evidence="27">Involved in exocytosis. Maybe by regulating the binding and fusion of secretory vesicles with the cell surface. The GTP-bound form of SEC4 may interact with an effector, thereby stimulating its activity and leading to exocytotic fusion. SEC4 may be an upstream activator of the 19.5S SEC8/SEC15 particle. SEC4 probably interacts directly with SEC8; it could serve as the attachment site for the SEC8/SEC15 particle.</text>
</comment>
<evidence type="ECO:0000256" key="1">
    <source>
        <dbReference type="ARBA" id="ARBA00001946"/>
    </source>
</evidence>
<dbReference type="SUPFAM" id="SSF52540">
    <property type="entry name" value="P-loop containing nucleoside triphosphate hydrolases"/>
    <property type="match status" value="1"/>
</dbReference>
<evidence type="ECO:0000256" key="29">
    <source>
        <dbReference type="ARBA" id="ARBA00068963"/>
    </source>
</evidence>
<comment type="subcellular location">
    <subcellularLocation>
        <location evidence="2">Cell membrane</location>
        <topology evidence="2">Lipid-anchor</topology>
        <orientation evidence="2">Cytoplasmic side</orientation>
    </subcellularLocation>
    <subcellularLocation>
        <location evidence="28">Cytoplasmic vesicle</location>
        <location evidence="28">Secretory vesicle membrane</location>
        <topology evidence="28">Lipid-anchor</topology>
        <orientation evidence="28">Cytoplasmic side</orientation>
    </subcellularLocation>
</comment>
<keyword evidence="21" id="KW-0030">Aminoacyl-tRNA synthetase</keyword>
<evidence type="ECO:0000256" key="10">
    <source>
        <dbReference type="ARBA" id="ARBA00022483"/>
    </source>
</evidence>
<keyword evidence="17" id="KW-0648">Protein biosynthesis</keyword>
<keyword evidence="23" id="KW-0636">Prenylation</keyword>
<dbReference type="GO" id="GO:0005525">
    <property type="term" value="F:GTP binding"/>
    <property type="evidence" value="ECO:0007669"/>
    <property type="project" value="UniProtKB-KW"/>
</dbReference>
<evidence type="ECO:0000256" key="26">
    <source>
        <dbReference type="ARBA" id="ARBA00049255"/>
    </source>
</evidence>
<dbReference type="AlphaFoldDB" id="A0A8F2W1S3"/>
<dbReference type="NCBIfam" id="TIGR00471">
    <property type="entry name" value="pheT_arch"/>
    <property type="match status" value="1"/>
</dbReference>
<evidence type="ECO:0000259" key="31">
    <source>
        <dbReference type="PROSITE" id="PS51483"/>
    </source>
</evidence>
<dbReference type="Pfam" id="PF17759">
    <property type="entry name" value="tRNA_synthFbeta"/>
    <property type="match status" value="1"/>
</dbReference>
<accession>A0A8F2W1S3</accession>
<evidence type="ECO:0000256" key="7">
    <source>
        <dbReference type="ARBA" id="ARBA00017032"/>
    </source>
</evidence>
<keyword evidence="15" id="KW-0067">ATP-binding</keyword>
<evidence type="ECO:0000256" key="5">
    <source>
        <dbReference type="ARBA" id="ARBA00011209"/>
    </source>
</evidence>
<comment type="similarity">
    <text evidence="3">Belongs to the small GTPase superfamily. Rab family.</text>
</comment>
<dbReference type="SMART" id="SM00174">
    <property type="entry name" value="RHO"/>
    <property type="match status" value="1"/>
</dbReference>
<evidence type="ECO:0000256" key="25">
    <source>
        <dbReference type="ARBA" id="ARBA00033189"/>
    </source>
</evidence>
<dbReference type="FunFam" id="3.30.56.10:FF:000006">
    <property type="entry name" value="Phenylalanyl-tRNA synthetase subunit beta"/>
    <property type="match status" value="1"/>
</dbReference>
<keyword evidence="13" id="KW-0479">Metal-binding</keyword>
<dbReference type="InterPro" id="IPR005147">
    <property type="entry name" value="tRNA_synthase_B5-dom"/>
</dbReference>
<dbReference type="InterPro" id="IPR045060">
    <property type="entry name" value="Phe-tRNA-ligase_IIc_bsu"/>
</dbReference>
<protein>
    <recommendedName>
        <fullName evidence="7">Phenylalanine--tRNA ligase beta subunit</fullName>
        <ecNumber evidence="6">6.1.1.20</ecNumber>
    </recommendedName>
    <alternativeName>
        <fullName evidence="25">Phenylalanyl-tRNA synthetase beta subunit</fullName>
    </alternativeName>
    <alternativeName>
        <fullName evidence="29">Ras-related protein SEC4</fullName>
    </alternativeName>
</protein>
<keyword evidence="18" id="KW-0653">Protein transport</keyword>
<dbReference type="SUPFAM" id="SSF46955">
    <property type="entry name" value="Putative DNA-binding domain"/>
    <property type="match status" value="2"/>
</dbReference>
<evidence type="ECO:0000313" key="32">
    <source>
        <dbReference type="EMBL" id="QWW24082.1"/>
    </source>
</evidence>
<dbReference type="FunFam" id="3.30.56.10:FF:000004">
    <property type="entry name" value="Phenylalanyl-tRNA synthetase, beta subunit"/>
    <property type="match status" value="1"/>
</dbReference>
<keyword evidence="20" id="KW-0472">Membrane</keyword>
<evidence type="ECO:0000256" key="11">
    <source>
        <dbReference type="ARBA" id="ARBA00022490"/>
    </source>
</evidence>
<keyword evidence="22" id="KW-0449">Lipoprotein</keyword>
<dbReference type="Gene3D" id="3.30.930.10">
    <property type="entry name" value="Bira Bifunctional Protein, Domain 2"/>
    <property type="match status" value="1"/>
</dbReference>
<dbReference type="Gene3D" id="3.30.56.10">
    <property type="match status" value="2"/>
</dbReference>
<keyword evidence="8" id="KW-0813">Transport</keyword>
<evidence type="ECO:0000256" key="22">
    <source>
        <dbReference type="ARBA" id="ARBA00023288"/>
    </source>
</evidence>
<evidence type="ECO:0000256" key="24">
    <source>
        <dbReference type="ARBA" id="ARBA00023329"/>
    </source>
</evidence>
<evidence type="ECO:0000256" key="20">
    <source>
        <dbReference type="ARBA" id="ARBA00023136"/>
    </source>
</evidence>
<evidence type="ECO:0000256" key="4">
    <source>
        <dbReference type="ARBA" id="ARBA00007438"/>
    </source>
</evidence>
<dbReference type="GO" id="GO:0000287">
    <property type="term" value="F:magnesium ion binding"/>
    <property type="evidence" value="ECO:0007669"/>
    <property type="project" value="InterPro"/>
</dbReference>
<dbReference type="PANTHER" id="PTHR10947:SF0">
    <property type="entry name" value="PHENYLALANINE--TRNA LIGASE BETA SUBUNIT"/>
    <property type="match status" value="1"/>
</dbReference>
<comment type="catalytic activity">
    <reaction evidence="26">
        <text>tRNA(Phe) + L-phenylalanine + ATP = L-phenylalanyl-tRNA(Phe) + AMP + diphosphate + H(+)</text>
        <dbReference type="Rhea" id="RHEA:19413"/>
        <dbReference type="Rhea" id="RHEA-COMP:9668"/>
        <dbReference type="Rhea" id="RHEA-COMP:9699"/>
        <dbReference type="ChEBI" id="CHEBI:15378"/>
        <dbReference type="ChEBI" id="CHEBI:30616"/>
        <dbReference type="ChEBI" id="CHEBI:33019"/>
        <dbReference type="ChEBI" id="CHEBI:58095"/>
        <dbReference type="ChEBI" id="CHEBI:78442"/>
        <dbReference type="ChEBI" id="CHEBI:78531"/>
        <dbReference type="ChEBI" id="CHEBI:456215"/>
        <dbReference type="EC" id="6.1.1.20"/>
    </reaction>
</comment>
<dbReference type="GO" id="GO:0005524">
    <property type="term" value="F:ATP binding"/>
    <property type="evidence" value="ECO:0007669"/>
    <property type="project" value="UniProtKB-KW"/>
</dbReference>
<dbReference type="FunFam" id="3.30.930.10:FF:000052">
    <property type="entry name" value="Phenylalanyl-tRNA synthetase, beta subunit"/>
    <property type="match status" value="1"/>
</dbReference>
<evidence type="ECO:0000256" key="16">
    <source>
        <dbReference type="ARBA" id="ARBA00022842"/>
    </source>
</evidence>
<evidence type="ECO:0000256" key="9">
    <source>
        <dbReference type="ARBA" id="ARBA00022475"/>
    </source>
</evidence>
<dbReference type="PROSITE" id="PS51420">
    <property type="entry name" value="RHO"/>
    <property type="match status" value="1"/>
</dbReference>
<dbReference type="EMBL" id="CP076751">
    <property type="protein sequence ID" value="QWW24082.1"/>
    <property type="molecule type" value="Genomic_DNA"/>
</dbReference>
<keyword evidence="19" id="KW-0342">GTP-binding</keyword>
<dbReference type="PROSITE" id="PS51421">
    <property type="entry name" value="RAS"/>
    <property type="match status" value="1"/>
</dbReference>
<evidence type="ECO:0000256" key="6">
    <source>
        <dbReference type="ARBA" id="ARBA00012814"/>
    </source>
</evidence>
<keyword evidence="11" id="KW-0963">Cytoplasm</keyword>
<dbReference type="GO" id="GO:0005886">
    <property type="term" value="C:plasma membrane"/>
    <property type="evidence" value="ECO:0007669"/>
    <property type="project" value="UniProtKB-SubCell"/>
</dbReference>
<dbReference type="GO" id="GO:0006887">
    <property type="term" value="P:exocytosis"/>
    <property type="evidence" value="ECO:0007669"/>
    <property type="project" value="UniProtKB-KW"/>
</dbReference>
<dbReference type="Proteomes" id="UP000825438">
    <property type="component" value="Chromosome III"/>
</dbReference>